<comment type="caution">
    <text evidence="2">The sequence shown here is derived from an EMBL/GenBank/DDBJ whole genome shotgun (WGS) entry which is preliminary data.</text>
</comment>
<dbReference type="AlphaFoldDB" id="A0A4Z2HAN2"/>
<sequence length="103" mass="11274">MNHRGGNSLAETPRVRQAARGDNRIFKCREYSVGGGSKITANVIKERQDRPQPTINVTDGTPEYSMFCGGDRAGPTTFQLEQIERQRHGGGGGRAELSKQTGR</sequence>
<feature type="region of interest" description="Disordered" evidence="1">
    <location>
        <begin position="84"/>
        <end position="103"/>
    </location>
</feature>
<organism evidence="2 3">
    <name type="scientific">Liparis tanakae</name>
    <name type="common">Tanaka's snailfish</name>
    <dbReference type="NCBI Taxonomy" id="230148"/>
    <lineage>
        <taxon>Eukaryota</taxon>
        <taxon>Metazoa</taxon>
        <taxon>Chordata</taxon>
        <taxon>Craniata</taxon>
        <taxon>Vertebrata</taxon>
        <taxon>Euteleostomi</taxon>
        <taxon>Actinopterygii</taxon>
        <taxon>Neopterygii</taxon>
        <taxon>Teleostei</taxon>
        <taxon>Neoteleostei</taxon>
        <taxon>Acanthomorphata</taxon>
        <taxon>Eupercaria</taxon>
        <taxon>Perciformes</taxon>
        <taxon>Cottioidei</taxon>
        <taxon>Cottales</taxon>
        <taxon>Liparidae</taxon>
        <taxon>Liparis</taxon>
    </lineage>
</organism>
<protein>
    <submittedName>
        <fullName evidence="2">Uncharacterized protein</fullName>
    </submittedName>
</protein>
<proteinExistence type="predicted"/>
<evidence type="ECO:0000313" key="3">
    <source>
        <dbReference type="Proteomes" id="UP000314294"/>
    </source>
</evidence>
<keyword evidence="3" id="KW-1185">Reference proteome</keyword>
<reference evidence="2 3" key="1">
    <citation type="submission" date="2019-03" db="EMBL/GenBank/DDBJ databases">
        <title>First draft genome of Liparis tanakae, snailfish: a comprehensive survey of snailfish specific genes.</title>
        <authorList>
            <person name="Kim W."/>
            <person name="Song I."/>
            <person name="Jeong J.-H."/>
            <person name="Kim D."/>
            <person name="Kim S."/>
            <person name="Ryu S."/>
            <person name="Song J.Y."/>
            <person name="Lee S.K."/>
        </authorList>
    </citation>
    <scope>NUCLEOTIDE SEQUENCE [LARGE SCALE GENOMIC DNA]</scope>
    <source>
        <tissue evidence="2">Muscle</tissue>
    </source>
</reference>
<gene>
    <name evidence="2" type="ORF">EYF80_026837</name>
</gene>
<dbReference type="EMBL" id="SRLO01000283">
    <property type="protein sequence ID" value="TNN62957.1"/>
    <property type="molecule type" value="Genomic_DNA"/>
</dbReference>
<name>A0A4Z2HAN2_9TELE</name>
<accession>A0A4Z2HAN2</accession>
<evidence type="ECO:0000256" key="1">
    <source>
        <dbReference type="SAM" id="MobiDB-lite"/>
    </source>
</evidence>
<dbReference type="Proteomes" id="UP000314294">
    <property type="component" value="Unassembled WGS sequence"/>
</dbReference>
<evidence type="ECO:0000313" key="2">
    <source>
        <dbReference type="EMBL" id="TNN62957.1"/>
    </source>
</evidence>